<dbReference type="InterPro" id="IPR041489">
    <property type="entry name" value="PDZ_6"/>
</dbReference>
<dbReference type="AlphaFoldDB" id="A0A1F5C8Y3"/>
<dbReference type="InterPro" id="IPR036034">
    <property type="entry name" value="PDZ_sf"/>
</dbReference>
<evidence type="ECO:0000256" key="3">
    <source>
        <dbReference type="ARBA" id="ARBA00007931"/>
    </source>
</evidence>
<comment type="subcellular location">
    <subcellularLocation>
        <location evidence="2">Membrane</location>
        <topology evidence="2">Multi-pass membrane protein</topology>
    </subcellularLocation>
</comment>
<dbReference type="Pfam" id="PF17820">
    <property type="entry name" value="PDZ_6"/>
    <property type="match status" value="1"/>
</dbReference>
<evidence type="ECO:0000256" key="5">
    <source>
        <dbReference type="ARBA" id="ARBA00022692"/>
    </source>
</evidence>
<reference evidence="13 14" key="1">
    <citation type="journal article" date="2016" name="Nat. Commun.">
        <title>Thousands of microbial genomes shed light on interconnected biogeochemical processes in an aquifer system.</title>
        <authorList>
            <person name="Anantharaman K."/>
            <person name="Brown C.T."/>
            <person name="Hug L.A."/>
            <person name="Sharon I."/>
            <person name="Castelle C.J."/>
            <person name="Probst A.J."/>
            <person name="Thomas B.C."/>
            <person name="Singh A."/>
            <person name="Wilkins M.J."/>
            <person name="Karaoz U."/>
            <person name="Brodie E.L."/>
            <person name="Williams K.H."/>
            <person name="Hubbard S.S."/>
            <person name="Banfield J.F."/>
        </authorList>
    </citation>
    <scope>NUCLEOTIDE SEQUENCE [LARGE SCALE GENOMIC DNA]</scope>
</reference>
<proteinExistence type="inferred from homology"/>
<dbReference type="CDD" id="cd06163">
    <property type="entry name" value="S2P-M50_PDZ_RseP-like"/>
    <property type="match status" value="1"/>
</dbReference>
<keyword evidence="4" id="KW-0645">Protease</keyword>
<keyword evidence="7" id="KW-0862">Zinc</keyword>
<comment type="cofactor">
    <cofactor evidence="1">
        <name>Zn(2+)</name>
        <dbReference type="ChEBI" id="CHEBI:29105"/>
    </cofactor>
</comment>
<feature type="transmembrane region" description="Helical" evidence="11">
    <location>
        <begin position="89"/>
        <end position="111"/>
    </location>
</feature>
<evidence type="ECO:0000259" key="12">
    <source>
        <dbReference type="PROSITE" id="PS50106"/>
    </source>
</evidence>
<dbReference type="SMART" id="SM00228">
    <property type="entry name" value="PDZ"/>
    <property type="match status" value="1"/>
</dbReference>
<feature type="domain" description="PDZ" evidence="12">
    <location>
        <begin position="105"/>
        <end position="193"/>
    </location>
</feature>
<evidence type="ECO:0000256" key="1">
    <source>
        <dbReference type="ARBA" id="ARBA00001947"/>
    </source>
</evidence>
<feature type="transmembrane region" description="Helical" evidence="11">
    <location>
        <begin position="6"/>
        <end position="25"/>
    </location>
</feature>
<evidence type="ECO:0000256" key="2">
    <source>
        <dbReference type="ARBA" id="ARBA00004141"/>
    </source>
</evidence>
<evidence type="ECO:0000313" key="14">
    <source>
        <dbReference type="Proteomes" id="UP000177947"/>
    </source>
</evidence>
<dbReference type="PROSITE" id="PS50106">
    <property type="entry name" value="PDZ"/>
    <property type="match status" value="1"/>
</dbReference>
<dbReference type="InterPro" id="IPR008915">
    <property type="entry name" value="Peptidase_M50"/>
</dbReference>
<dbReference type="SUPFAM" id="SSF50156">
    <property type="entry name" value="PDZ domain-like"/>
    <property type="match status" value="1"/>
</dbReference>
<keyword evidence="8 11" id="KW-1133">Transmembrane helix</keyword>
<evidence type="ECO:0000256" key="10">
    <source>
        <dbReference type="ARBA" id="ARBA00023136"/>
    </source>
</evidence>
<keyword evidence="10 11" id="KW-0472">Membrane</keyword>
<dbReference type="GO" id="GO:0006508">
    <property type="term" value="P:proteolysis"/>
    <property type="evidence" value="ECO:0007669"/>
    <property type="project" value="UniProtKB-KW"/>
</dbReference>
<evidence type="ECO:0000256" key="11">
    <source>
        <dbReference type="SAM" id="Phobius"/>
    </source>
</evidence>
<dbReference type="InterPro" id="IPR001478">
    <property type="entry name" value="PDZ"/>
</dbReference>
<comment type="caution">
    <text evidence="13">The sequence shown here is derived from an EMBL/GenBank/DDBJ whole genome shotgun (WGS) entry which is preliminary data.</text>
</comment>
<feature type="transmembrane region" description="Helical" evidence="11">
    <location>
        <begin position="285"/>
        <end position="305"/>
    </location>
</feature>
<dbReference type="EMBL" id="MEYQ01000010">
    <property type="protein sequence ID" value="OGD39293.1"/>
    <property type="molecule type" value="Genomic_DNA"/>
</dbReference>
<dbReference type="GO" id="GO:0004222">
    <property type="term" value="F:metalloendopeptidase activity"/>
    <property type="evidence" value="ECO:0007669"/>
    <property type="project" value="InterPro"/>
</dbReference>
<protein>
    <recommendedName>
        <fullName evidence="12">PDZ domain-containing protein</fullName>
    </recommendedName>
</protein>
<dbReference type="InterPro" id="IPR004387">
    <property type="entry name" value="Pept_M50_Zn"/>
</dbReference>
<dbReference type="GO" id="GO:0016020">
    <property type="term" value="C:membrane"/>
    <property type="evidence" value="ECO:0007669"/>
    <property type="project" value="UniProtKB-SubCell"/>
</dbReference>
<sequence>MLTFIIFILVLGVLVVVHEFGHFWIARRNGVRVDEFGFGFPPKLLGIKRGETLYSFNALPLGGFVKIFGEDMEEGKDDPRSFATKSVGARFRIIVAGVVMNFILAVVLFSFGSAIGLPSAIDGSNEKYARDISVQIIGVAKNSPAELSGIKMGDKILEVGGWKLEVGDSQIEKIQKVISENKGQEIIITVQRKDEILNIKTIPRVEIPKDEGALGIAMAKVGIVAYPVYLAPIKGVEAAFGVGINFIHSVYSIFNIWITDGRMIGDIAGPVGIFTLTGQAARLGFIYLLQFVAMLSVNLAIINAVPFPALDGGRLLFLGLEKIKGSPISIKWEKYAHIIGFAILILLILLITYKDVRRMF</sequence>
<accession>A0A1F5C8Y3</accession>
<evidence type="ECO:0000313" key="13">
    <source>
        <dbReference type="EMBL" id="OGD39293.1"/>
    </source>
</evidence>
<keyword evidence="6" id="KW-0378">Hydrolase</keyword>
<evidence type="ECO:0000256" key="9">
    <source>
        <dbReference type="ARBA" id="ARBA00023049"/>
    </source>
</evidence>
<dbReference type="PANTHER" id="PTHR42837:SF2">
    <property type="entry name" value="MEMBRANE METALLOPROTEASE ARASP2, CHLOROPLASTIC-RELATED"/>
    <property type="match status" value="1"/>
</dbReference>
<evidence type="ECO:0000256" key="8">
    <source>
        <dbReference type="ARBA" id="ARBA00022989"/>
    </source>
</evidence>
<keyword evidence="9" id="KW-0482">Metalloprotease</keyword>
<feature type="transmembrane region" description="Helical" evidence="11">
    <location>
        <begin position="335"/>
        <end position="353"/>
    </location>
</feature>
<gene>
    <name evidence="13" type="ORF">A2907_00120</name>
</gene>
<evidence type="ECO:0000256" key="6">
    <source>
        <dbReference type="ARBA" id="ARBA00022801"/>
    </source>
</evidence>
<organism evidence="13 14">
    <name type="scientific">Candidatus Azambacteria bacterium RIFCSPLOWO2_01_FULL_37_9</name>
    <dbReference type="NCBI Taxonomy" id="1797297"/>
    <lineage>
        <taxon>Bacteria</taxon>
        <taxon>Candidatus Azamiibacteriota</taxon>
    </lineage>
</organism>
<keyword evidence="5 11" id="KW-0812">Transmembrane</keyword>
<evidence type="ECO:0000256" key="7">
    <source>
        <dbReference type="ARBA" id="ARBA00022833"/>
    </source>
</evidence>
<dbReference type="Gene3D" id="2.30.42.10">
    <property type="match status" value="1"/>
</dbReference>
<name>A0A1F5C8Y3_9BACT</name>
<dbReference type="Pfam" id="PF02163">
    <property type="entry name" value="Peptidase_M50"/>
    <property type="match status" value="1"/>
</dbReference>
<dbReference type="PANTHER" id="PTHR42837">
    <property type="entry name" value="REGULATOR OF SIGMA-E PROTEASE RSEP"/>
    <property type="match status" value="1"/>
</dbReference>
<comment type="similarity">
    <text evidence="3">Belongs to the peptidase M50B family.</text>
</comment>
<dbReference type="Proteomes" id="UP000177947">
    <property type="component" value="Unassembled WGS sequence"/>
</dbReference>
<evidence type="ECO:0000256" key="4">
    <source>
        <dbReference type="ARBA" id="ARBA00022670"/>
    </source>
</evidence>